<dbReference type="HAMAP" id="MF_01398">
    <property type="entry name" value="ATP_synth_b_bprime"/>
    <property type="match status" value="1"/>
</dbReference>
<dbReference type="GO" id="GO:0016787">
    <property type="term" value="F:hydrolase activity"/>
    <property type="evidence" value="ECO:0007669"/>
    <property type="project" value="UniProtKB-KW"/>
</dbReference>
<name>A0A0E3ZXG5_9BACT</name>
<evidence type="ECO:0000256" key="8">
    <source>
        <dbReference type="ARBA" id="ARBA00023065"/>
    </source>
</evidence>
<comment type="similarity">
    <text evidence="1 15 16">Belongs to the ATPase B chain family.</text>
</comment>
<evidence type="ECO:0000256" key="1">
    <source>
        <dbReference type="ARBA" id="ARBA00005513"/>
    </source>
</evidence>
<keyword evidence="9 15" id="KW-0472">Membrane</keyword>
<dbReference type="OrthoDB" id="9795289at2"/>
<dbReference type="KEGG" id="srd:SD10_17270"/>
<dbReference type="PANTHER" id="PTHR33445:SF1">
    <property type="entry name" value="ATP SYNTHASE SUBUNIT B"/>
    <property type="match status" value="1"/>
</dbReference>
<comment type="subcellular location">
    <subcellularLocation>
        <location evidence="15">Cell membrane</location>
        <topology evidence="15">Single-pass membrane protein</topology>
    </subcellularLocation>
    <subcellularLocation>
        <location evidence="14">Endomembrane system</location>
        <topology evidence="14">Single-pass membrane protein</topology>
    </subcellularLocation>
</comment>
<dbReference type="InterPro" id="IPR050059">
    <property type="entry name" value="ATP_synthase_B_chain"/>
</dbReference>
<dbReference type="PATRIC" id="fig|1379870.5.peg.3746"/>
<accession>A0A0E3ZXG5</accession>
<dbReference type="AlphaFoldDB" id="A0A0E3ZXG5"/>
<dbReference type="GO" id="GO:0046933">
    <property type="term" value="F:proton-transporting ATP synthase activity, rotational mechanism"/>
    <property type="evidence" value="ECO:0007669"/>
    <property type="project" value="UniProtKB-UniRule"/>
</dbReference>
<evidence type="ECO:0000256" key="10">
    <source>
        <dbReference type="ARBA" id="ARBA00023310"/>
    </source>
</evidence>
<dbReference type="EMBL" id="CP010429">
    <property type="protein sequence ID" value="AKD56400.1"/>
    <property type="molecule type" value="Genomic_DNA"/>
</dbReference>
<sequence>MDLLTPDLGLLFWQVVVFLGLFLILRAFAWKPITESLSERENNIQSALDLAEKTRLEMTALKADNEKLLAQARVERDAILRGAKEAADKMIADSRDKASVEGQRILEQARESMNNERQALIAQMKKEVVTLSLDIAEKVLRKELSDKSSQEKLVTDLVSNSRLN</sequence>
<evidence type="ECO:0000256" key="6">
    <source>
        <dbReference type="ARBA" id="ARBA00022781"/>
    </source>
</evidence>
<organism evidence="17 18">
    <name type="scientific">Spirosoma radiotolerans</name>
    <dbReference type="NCBI Taxonomy" id="1379870"/>
    <lineage>
        <taxon>Bacteria</taxon>
        <taxon>Pseudomonadati</taxon>
        <taxon>Bacteroidota</taxon>
        <taxon>Cytophagia</taxon>
        <taxon>Cytophagales</taxon>
        <taxon>Cytophagaceae</taxon>
        <taxon>Spirosoma</taxon>
    </lineage>
</organism>
<proteinExistence type="inferred from homology"/>
<evidence type="ECO:0000256" key="3">
    <source>
        <dbReference type="ARBA" id="ARBA00022475"/>
    </source>
</evidence>
<keyword evidence="6 15" id="KW-0375">Hydrogen ion transport</keyword>
<dbReference type="GO" id="GO:0012505">
    <property type="term" value="C:endomembrane system"/>
    <property type="evidence" value="ECO:0007669"/>
    <property type="project" value="UniProtKB-SubCell"/>
</dbReference>
<dbReference type="STRING" id="1379870.SD10_17270"/>
<evidence type="ECO:0000256" key="11">
    <source>
        <dbReference type="ARBA" id="ARBA00025198"/>
    </source>
</evidence>
<keyword evidence="5 15" id="KW-0812">Transmembrane</keyword>
<gene>
    <name evidence="15" type="primary">atpF</name>
    <name evidence="17" type="ORF">SD10_17270</name>
</gene>
<reference evidence="17 18" key="1">
    <citation type="journal article" date="2014" name="Curr. Microbiol.">
        <title>Spirosoma radiotolerans sp. nov., a gamma-radiation-resistant bacterium isolated from gamma ray-irradiated soil.</title>
        <authorList>
            <person name="Lee J.J."/>
            <person name="Srinivasan S."/>
            <person name="Lim S."/>
            <person name="Joe M."/>
            <person name="Im S."/>
            <person name="Bae S.I."/>
            <person name="Park K.R."/>
            <person name="Han J.H."/>
            <person name="Park S.H."/>
            <person name="Joo B.M."/>
            <person name="Park S.J."/>
            <person name="Kim M.K."/>
        </authorList>
    </citation>
    <scope>NUCLEOTIDE SEQUENCE [LARGE SCALE GENOMIC DNA]</scope>
    <source>
        <strain evidence="17 18">DG5A</strain>
    </source>
</reference>
<evidence type="ECO:0000256" key="7">
    <source>
        <dbReference type="ARBA" id="ARBA00022989"/>
    </source>
</evidence>
<evidence type="ECO:0000256" key="14">
    <source>
        <dbReference type="ARBA" id="ARBA00037847"/>
    </source>
</evidence>
<evidence type="ECO:0000256" key="16">
    <source>
        <dbReference type="RuleBase" id="RU003848"/>
    </source>
</evidence>
<evidence type="ECO:0000313" key="17">
    <source>
        <dbReference type="EMBL" id="AKD56400.1"/>
    </source>
</evidence>
<dbReference type="GO" id="GO:0005886">
    <property type="term" value="C:plasma membrane"/>
    <property type="evidence" value="ECO:0007669"/>
    <property type="project" value="UniProtKB-SubCell"/>
</dbReference>
<dbReference type="HOGENOM" id="CLU_079215_4_1_10"/>
<evidence type="ECO:0000256" key="9">
    <source>
        <dbReference type="ARBA" id="ARBA00023136"/>
    </source>
</evidence>
<dbReference type="Pfam" id="PF00430">
    <property type="entry name" value="ATP-synt_B"/>
    <property type="match status" value="1"/>
</dbReference>
<keyword evidence="3 15" id="KW-1003">Cell membrane</keyword>
<keyword evidence="17" id="KW-0378">Hydrolase</keyword>
<feature type="transmembrane region" description="Helical" evidence="15">
    <location>
        <begin position="12"/>
        <end position="30"/>
    </location>
</feature>
<evidence type="ECO:0000256" key="5">
    <source>
        <dbReference type="ARBA" id="ARBA00022692"/>
    </source>
</evidence>
<keyword evidence="2 15" id="KW-0813">Transport</keyword>
<dbReference type="NCBIfam" id="TIGR01144">
    <property type="entry name" value="ATP_synt_b"/>
    <property type="match status" value="1"/>
</dbReference>
<comment type="function">
    <text evidence="12">Component of the F(0) channel, it forms part of the peripheral stalk, linking F(1) to F(0). The b'-subunit is a diverged and duplicated form of b found in plants and photosynthetic bacteria.</text>
</comment>
<keyword evidence="10 15" id="KW-0066">ATP synthesis</keyword>
<evidence type="ECO:0000256" key="13">
    <source>
        <dbReference type="ARBA" id="ARBA00026054"/>
    </source>
</evidence>
<keyword evidence="8 15" id="KW-0406">Ion transport</keyword>
<dbReference type="CDD" id="cd06503">
    <property type="entry name" value="ATP-synt_Fo_b"/>
    <property type="match status" value="1"/>
</dbReference>
<dbReference type="RefSeq" id="WP_046575418.1">
    <property type="nucleotide sequence ID" value="NZ_CP010429.1"/>
</dbReference>
<dbReference type="PANTHER" id="PTHR33445">
    <property type="entry name" value="ATP SYNTHASE SUBUNIT B', CHLOROPLASTIC"/>
    <property type="match status" value="1"/>
</dbReference>
<dbReference type="GO" id="GO:0045259">
    <property type="term" value="C:proton-transporting ATP synthase complex"/>
    <property type="evidence" value="ECO:0007669"/>
    <property type="project" value="UniProtKB-KW"/>
</dbReference>
<keyword evidence="18" id="KW-1185">Reference proteome</keyword>
<dbReference type="Proteomes" id="UP000033054">
    <property type="component" value="Chromosome"/>
</dbReference>
<dbReference type="InterPro" id="IPR002146">
    <property type="entry name" value="ATP_synth_b/b'su_bac/chlpt"/>
</dbReference>
<dbReference type="GO" id="GO:0046961">
    <property type="term" value="F:proton-transporting ATPase activity, rotational mechanism"/>
    <property type="evidence" value="ECO:0007669"/>
    <property type="project" value="TreeGrafter"/>
</dbReference>
<evidence type="ECO:0000256" key="15">
    <source>
        <dbReference type="HAMAP-Rule" id="MF_01398"/>
    </source>
</evidence>
<evidence type="ECO:0000256" key="4">
    <source>
        <dbReference type="ARBA" id="ARBA00022547"/>
    </source>
</evidence>
<dbReference type="Gene3D" id="1.20.5.620">
    <property type="entry name" value="F1F0 ATP synthase subunit B, membrane domain"/>
    <property type="match status" value="1"/>
</dbReference>
<comment type="subunit">
    <text evidence="13">F-type ATPases have 2 components, F(1) - the catalytic core - and F(0) - the membrane proton channel. F(1) has five subunits: alpha(3), beta(3), gamma(1), delta(1), epsilon(1). F(0) has four main subunits: a(1), b(2) and c(10-14). The alpha and beta chains form an alternating ring which encloses part of the gamma chain. F(1) is attached to F(0) by a central stalk formed by the gamma and epsilon chains, while a peripheral stalk is formed by the delta and b chains.</text>
</comment>
<evidence type="ECO:0000256" key="2">
    <source>
        <dbReference type="ARBA" id="ARBA00022448"/>
    </source>
</evidence>
<dbReference type="InterPro" id="IPR028987">
    <property type="entry name" value="ATP_synth_B-like_membr_sf"/>
</dbReference>
<protein>
    <recommendedName>
        <fullName evidence="15">ATP synthase subunit b</fullName>
    </recommendedName>
    <alternativeName>
        <fullName evidence="15">ATP synthase F(0) sector subunit b</fullName>
    </alternativeName>
    <alternativeName>
        <fullName evidence="15">ATPase subunit I</fullName>
    </alternativeName>
    <alternativeName>
        <fullName evidence="15">F-type ATPase subunit b</fullName>
        <shortName evidence="15">F-ATPase subunit b</shortName>
    </alternativeName>
</protein>
<keyword evidence="7 15" id="KW-1133">Transmembrane helix</keyword>
<evidence type="ECO:0000313" key="18">
    <source>
        <dbReference type="Proteomes" id="UP000033054"/>
    </source>
</evidence>
<comment type="subunit">
    <text evidence="15">F-type ATPases have 2 components, F(1) - the catalytic core - and F(0) - the membrane proton channel. F(1) has five subunits: alpha(3), beta(3), gamma(1), delta(1), epsilon(1). F(0) has three main subunits: a(1), b(2) and c(10-14). The alpha and beta chains form an alternating ring which encloses part of the gamma chain. F(1) is attached to F(0) by a central stalk formed by the gamma and epsilon chains, while a peripheral stalk is formed by the delta and b chains.</text>
</comment>
<dbReference type="SUPFAM" id="SSF81573">
    <property type="entry name" value="F1F0 ATP synthase subunit B, membrane domain"/>
    <property type="match status" value="1"/>
</dbReference>
<dbReference type="InterPro" id="IPR005864">
    <property type="entry name" value="ATP_synth_F0_bsu_bac"/>
</dbReference>
<evidence type="ECO:0000256" key="12">
    <source>
        <dbReference type="ARBA" id="ARBA00025614"/>
    </source>
</evidence>
<keyword evidence="4 15" id="KW-0138">CF(0)</keyword>
<comment type="function">
    <text evidence="11 15">F(1)F(0) ATP synthase produces ATP from ADP in the presence of a proton or sodium gradient. F-type ATPases consist of two structural domains, F(1) containing the extramembraneous catalytic core and F(0) containing the membrane proton channel, linked together by a central stalk and a peripheral stalk. During catalysis, ATP synthesis in the catalytic domain of F(1) is coupled via a rotary mechanism of the central stalk subunits to proton translocation.</text>
</comment>
<dbReference type="NCBIfam" id="NF011041">
    <property type="entry name" value="PRK14471.1"/>
    <property type="match status" value="1"/>
</dbReference>